<organism evidence="2 3">
    <name type="scientific">Trema orientale</name>
    <name type="common">Charcoal tree</name>
    <name type="synonym">Celtis orientalis</name>
    <dbReference type="NCBI Taxonomy" id="63057"/>
    <lineage>
        <taxon>Eukaryota</taxon>
        <taxon>Viridiplantae</taxon>
        <taxon>Streptophyta</taxon>
        <taxon>Embryophyta</taxon>
        <taxon>Tracheophyta</taxon>
        <taxon>Spermatophyta</taxon>
        <taxon>Magnoliopsida</taxon>
        <taxon>eudicotyledons</taxon>
        <taxon>Gunneridae</taxon>
        <taxon>Pentapetalae</taxon>
        <taxon>rosids</taxon>
        <taxon>fabids</taxon>
        <taxon>Rosales</taxon>
        <taxon>Cannabaceae</taxon>
        <taxon>Trema</taxon>
    </lineage>
</organism>
<dbReference type="PANTHER" id="PTHR31374:SF15">
    <property type="entry name" value="AUXIN-RESPONSIVE PROTEIN SAUR32-LIKE"/>
    <property type="match status" value="1"/>
</dbReference>
<proteinExistence type="inferred from homology"/>
<dbReference type="GO" id="GO:0009733">
    <property type="term" value="P:response to auxin"/>
    <property type="evidence" value="ECO:0007669"/>
    <property type="project" value="InterPro"/>
</dbReference>
<keyword evidence="3" id="KW-1185">Reference proteome</keyword>
<dbReference type="PANTHER" id="PTHR31374">
    <property type="entry name" value="AUXIN-INDUCED PROTEIN-LIKE-RELATED"/>
    <property type="match status" value="1"/>
</dbReference>
<dbReference type="OrthoDB" id="1164367at2759"/>
<comment type="similarity">
    <text evidence="1">Belongs to the ARG7 family.</text>
</comment>
<dbReference type="STRING" id="63057.A0A2P5E6P5"/>
<comment type="caution">
    <text evidence="2">The sequence shown here is derived from an EMBL/GenBank/DDBJ whole genome shotgun (WGS) entry which is preliminary data.</text>
</comment>
<dbReference type="EMBL" id="JXTC01000221">
    <property type="protein sequence ID" value="PON81204.1"/>
    <property type="molecule type" value="Genomic_DNA"/>
</dbReference>
<dbReference type="InParanoid" id="A0A2P5E6P5"/>
<evidence type="ECO:0000313" key="3">
    <source>
        <dbReference type="Proteomes" id="UP000237000"/>
    </source>
</evidence>
<dbReference type="AlphaFoldDB" id="A0A2P5E6P5"/>
<dbReference type="Proteomes" id="UP000237000">
    <property type="component" value="Unassembled WGS sequence"/>
</dbReference>
<dbReference type="InterPro" id="IPR003676">
    <property type="entry name" value="SAUR_fam"/>
</dbReference>
<evidence type="ECO:0000313" key="2">
    <source>
        <dbReference type="EMBL" id="PON81204.1"/>
    </source>
</evidence>
<accession>A0A2P5E6P5</accession>
<dbReference type="Pfam" id="PF02519">
    <property type="entry name" value="Auxin_inducible"/>
    <property type="match status" value="1"/>
</dbReference>
<evidence type="ECO:0000256" key="1">
    <source>
        <dbReference type="ARBA" id="ARBA00006974"/>
    </source>
</evidence>
<name>A0A2P5E6P5_TREOI</name>
<gene>
    <name evidence="2" type="ORF">TorRG33x02_229440</name>
</gene>
<reference evidence="3" key="1">
    <citation type="submission" date="2016-06" db="EMBL/GenBank/DDBJ databases">
        <title>Parallel loss of symbiosis genes in relatives of nitrogen-fixing non-legume Parasponia.</title>
        <authorList>
            <person name="Van Velzen R."/>
            <person name="Holmer R."/>
            <person name="Bu F."/>
            <person name="Rutten L."/>
            <person name="Van Zeijl A."/>
            <person name="Liu W."/>
            <person name="Santuari L."/>
            <person name="Cao Q."/>
            <person name="Sharma T."/>
            <person name="Shen D."/>
            <person name="Roswanjaya Y."/>
            <person name="Wardhani T."/>
            <person name="Kalhor M.S."/>
            <person name="Jansen J."/>
            <person name="Van den Hoogen J."/>
            <person name="Gungor B."/>
            <person name="Hartog M."/>
            <person name="Hontelez J."/>
            <person name="Verver J."/>
            <person name="Yang W.-C."/>
            <person name="Schijlen E."/>
            <person name="Repin R."/>
            <person name="Schilthuizen M."/>
            <person name="Schranz E."/>
            <person name="Heidstra R."/>
            <person name="Miyata K."/>
            <person name="Fedorova E."/>
            <person name="Kohlen W."/>
            <person name="Bisseling T."/>
            <person name="Smit S."/>
            <person name="Geurts R."/>
        </authorList>
    </citation>
    <scope>NUCLEOTIDE SEQUENCE [LARGE SCALE GENOMIC DNA]</scope>
    <source>
        <strain evidence="3">cv. RG33-2</strain>
    </source>
</reference>
<sequence>MTVSGEKLEKHNQQQHMNFHLHIPHIHFHHHHHHHNDEKNKEVIVKDIPKGCLAVMVGEAEEQRQRFVIPVIYINHPLFMQLLKEAEEEYGFDQKGPIAIPCHVDQFRTVQGIIDKETSLHQHHDDDHHPHHHHHHHHNNHIWCFRVWFHHH</sequence>
<protein>
    <submittedName>
        <fullName evidence="2">Small auxin-up RNA</fullName>
    </submittedName>
</protein>